<dbReference type="Pfam" id="PF05939">
    <property type="entry name" value="Phage_min_tail"/>
    <property type="match status" value="1"/>
</dbReference>
<evidence type="ECO:0000313" key="2">
    <source>
        <dbReference type="Proteomes" id="UP000022611"/>
    </source>
</evidence>
<protein>
    <recommendedName>
        <fullName evidence="3">Phage tail protein</fullName>
    </recommendedName>
</protein>
<accession>A0A010RXI1</accession>
<dbReference type="Proteomes" id="UP000022611">
    <property type="component" value="Unassembled WGS sequence"/>
</dbReference>
<name>A0A010RXI1_PSEFL</name>
<dbReference type="AlphaFoldDB" id="A0A010RXI1"/>
<dbReference type="EMBL" id="AFOY02000015">
    <property type="protein sequence ID" value="EXF93589.1"/>
    <property type="molecule type" value="Genomic_DNA"/>
</dbReference>
<dbReference type="InterPro" id="IPR010265">
    <property type="entry name" value="Phage_lambda_TipM"/>
</dbReference>
<evidence type="ECO:0000313" key="1">
    <source>
        <dbReference type="EMBL" id="EXF93589.1"/>
    </source>
</evidence>
<evidence type="ECO:0008006" key="3">
    <source>
        <dbReference type="Google" id="ProtNLM"/>
    </source>
</evidence>
<comment type="caution">
    <text evidence="1">The sequence shown here is derived from an EMBL/GenBank/DDBJ whole genome shotgun (WGS) entry which is preliminary data.</text>
</comment>
<sequence length="112" mass="12486">MALETFTWPIEKGAAGEIKQRTRTKQFGDGYDQTISDGINNKMQSWPYSHTGGAARIKEIMALLDRHRGAKAFLWTPPLGELGLYKCNGYKPTHKGGSVNTLTATFEQTFHP</sequence>
<gene>
    <name evidence="1" type="ORF">HK44_007910</name>
</gene>
<dbReference type="OrthoDB" id="8607203at2"/>
<dbReference type="eggNOG" id="COG4718">
    <property type="taxonomic scope" value="Bacteria"/>
</dbReference>
<organism evidence="1 2">
    <name type="scientific">Pseudomonas fluorescens HK44</name>
    <dbReference type="NCBI Taxonomy" id="1042209"/>
    <lineage>
        <taxon>Bacteria</taxon>
        <taxon>Pseudomonadati</taxon>
        <taxon>Pseudomonadota</taxon>
        <taxon>Gammaproteobacteria</taxon>
        <taxon>Pseudomonadales</taxon>
        <taxon>Pseudomonadaceae</taxon>
        <taxon>Pseudomonas</taxon>
    </lineage>
</organism>
<dbReference type="RefSeq" id="WP_019690145.1">
    <property type="nucleotide sequence ID" value="NZ_AFOY02000015.1"/>
</dbReference>
<dbReference type="PATRIC" id="fig|1042209.11.peg.3964"/>
<dbReference type="HOGENOM" id="CLU_142717_0_0_6"/>
<reference evidence="1 2" key="1">
    <citation type="journal article" date="2011" name="J. Bacteriol.">
        <title>Draft genome sequence of the polycyclic aromatic hydrocarbon-degrading, genetically engineered bioluminescent bioreporter Pseudomonas fluorescens HK44.</title>
        <authorList>
            <person name="Chauhan A."/>
            <person name="Layton A.C."/>
            <person name="Williams D.E."/>
            <person name="Smartt A.E."/>
            <person name="Ripp S."/>
            <person name="Karpinets T.V."/>
            <person name="Brown S.D."/>
            <person name="Sayler G.S."/>
        </authorList>
    </citation>
    <scope>NUCLEOTIDE SEQUENCE [LARGE SCALE GENOMIC DNA]</scope>
    <source>
        <strain evidence="1 2">HK44</strain>
    </source>
</reference>
<proteinExistence type="predicted"/>